<evidence type="ECO:0000259" key="12">
    <source>
        <dbReference type="Pfam" id="PF07715"/>
    </source>
</evidence>
<dbReference type="EMBL" id="CP002156">
    <property type="protein sequence ID" value="ADM08692.1"/>
    <property type="molecule type" value="Genomic_DNA"/>
</dbReference>
<reference evidence="13 14" key="2">
    <citation type="journal article" date="2011" name="J. Bacteriol.">
        <title>Complete genome sequence of strain HTCC2503T of Parvularcula bermudensis, the type species of the order "Parvularculales" in the class Alphaproteobacteria.</title>
        <authorList>
            <person name="Oh H.M."/>
            <person name="Kang I."/>
            <person name="Vergin K.L."/>
            <person name="Kang D."/>
            <person name="Rhee K.H."/>
            <person name="Giovannoni S.J."/>
            <person name="Cho J.C."/>
        </authorList>
    </citation>
    <scope>NUCLEOTIDE SEQUENCE [LARGE SCALE GENOMIC DNA]</scope>
    <source>
        <strain evidence="14">ATCC BAA-594 / HTCC2503 / KCTC 12087</strain>
    </source>
</reference>
<dbReference type="Proteomes" id="UP000001302">
    <property type="component" value="Chromosome"/>
</dbReference>
<keyword evidence="7 8" id="KW-0998">Cell outer membrane</keyword>
<evidence type="ECO:0000313" key="13">
    <source>
        <dbReference type="EMBL" id="ADM08692.1"/>
    </source>
</evidence>
<comment type="similarity">
    <text evidence="8 9">Belongs to the TonB-dependent receptor family.</text>
</comment>
<name>E0TD33_PARBH</name>
<evidence type="ECO:0008006" key="15">
    <source>
        <dbReference type="Google" id="ProtNLM"/>
    </source>
</evidence>
<dbReference type="InterPro" id="IPR037066">
    <property type="entry name" value="Plug_dom_sf"/>
</dbReference>
<evidence type="ECO:0000313" key="14">
    <source>
        <dbReference type="Proteomes" id="UP000001302"/>
    </source>
</evidence>
<dbReference type="InterPro" id="IPR039426">
    <property type="entry name" value="TonB-dep_rcpt-like"/>
</dbReference>
<keyword evidence="4 8" id="KW-0812">Transmembrane</keyword>
<dbReference type="PANTHER" id="PTHR47234:SF2">
    <property type="entry name" value="TONB-DEPENDENT RECEPTOR"/>
    <property type="match status" value="1"/>
</dbReference>
<evidence type="ECO:0000256" key="5">
    <source>
        <dbReference type="ARBA" id="ARBA00023077"/>
    </source>
</evidence>
<dbReference type="InterPro" id="IPR036942">
    <property type="entry name" value="Beta-barrel_TonB_sf"/>
</dbReference>
<dbReference type="SUPFAM" id="SSF56935">
    <property type="entry name" value="Porins"/>
    <property type="match status" value="1"/>
</dbReference>
<evidence type="ECO:0000256" key="3">
    <source>
        <dbReference type="ARBA" id="ARBA00022452"/>
    </source>
</evidence>
<dbReference type="RefSeq" id="WP_013299666.1">
    <property type="nucleotide sequence ID" value="NC_014414.1"/>
</dbReference>
<evidence type="ECO:0000256" key="2">
    <source>
        <dbReference type="ARBA" id="ARBA00022448"/>
    </source>
</evidence>
<feature type="chain" id="PRO_5003140568" description="TonB-dependent receptor" evidence="10">
    <location>
        <begin position="29"/>
        <end position="905"/>
    </location>
</feature>
<dbReference type="PROSITE" id="PS52016">
    <property type="entry name" value="TONB_DEPENDENT_REC_3"/>
    <property type="match status" value="1"/>
</dbReference>
<dbReference type="Gene3D" id="2.40.170.20">
    <property type="entry name" value="TonB-dependent receptor, beta-barrel domain"/>
    <property type="match status" value="1"/>
</dbReference>
<sequence length="905" mass="96633">MIFSKRRASTVLTACLASGLGASPNAIAVAQQADDVVVVTGTFIRRQDQSNLPSPLESVGAGDIEDVGAVNVSDITETLTINTGAENNPDAFTQNQTTGTSSINLRGLGLASTLVLLDGHRQVTTAAQSNDGVSFVDTASLVPLIAIERIEILKDGASALYGSDAVAGVVNFITRENYDGVLGSVNYLAHPQGGSYDETLVQGLFGKTFDTASVLGAVSYTRRNALTTEERRLSRVGMDDVSVIGNPGAFLAAPPTDPLGAAPAGAPVIDPTGCAEVGGVPLPASPTAPPPSSGIGFCGFDFGDYYSLVPEEEKLLFFGKAEFDVTDTIHFQAEVGYADNEATRNNSPTFPYLLTPIVPASNPFNVFAQDAVFIGRVLGNGGEAATNGFDSETFRTSLTLTGDAFRNGYWEMSYVYGQNEHVLMTPDVIADRFQCSLFGFDATTAALYGITSCGAVATDAAAAGVAGETFNPFATSFTVAPNSDELVDFLIGTQVRETKSELNVINALVSTDLAELAAGPVSIAIGTQYRKEELEGNFDEISLNDGFGFLIGEQPYSGTQNILAVFGELSVPVTDMLDLQFALRFEDYEDIGSTTDPKVAALFRPNDWLSLRASYSTSFRAPSTFQLQGQSTSLEQVSDPANGGATAFAAVRTLGNEDLKPEESDAFNIGFSLRPASGLELDVDYFNFDFTDVIVQENPQSLLLNDPLDPAIIRGPGGNVQQIFTDFVNASSLKTSGVDVSASYPIDIREGTLTPTFTGTYLLEYELEDPTLPGGSGTIDGAGRRNFNNFGTSAPEIRFNAGLLWESGPHAANVFARYIDEYVDDEDEFADTPVLRDIDSQTRVDIQYSLQLGELMERAKMTRFTAGVRNLLDEEPPQVFTNGGYDSKVHDPRGRMLYLAVDHEF</sequence>
<keyword evidence="10" id="KW-0732">Signal</keyword>
<dbReference type="eggNOG" id="COG4771">
    <property type="taxonomic scope" value="Bacteria"/>
</dbReference>
<dbReference type="HOGENOM" id="CLU_010745_0_1_5"/>
<dbReference type="KEGG" id="pbr:PB2503_03077"/>
<dbReference type="GO" id="GO:0009279">
    <property type="term" value="C:cell outer membrane"/>
    <property type="evidence" value="ECO:0007669"/>
    <property type="project" value="UniProtKB-SubCell"/>
</dbReference>
<feature type="domain" description="TonB-dependent receptor plug" evidence="12">
    <location>
        <begin position="49"/>
        <end position="169"/>
    </location>
</feature>
<dbReference type="CDD" id="cd01347">
    <property type="entry name" value="ligand_gated_channel"/>
    <property type="match status" value="1"/>
</dbReference>
<evidence type="ECO:0000256" key="9">
    <source>
        <dbReference type="RuleBase" id="RU003357"/>
    </source>
</evidence>
<evidence type="ECO:0000256" key="7">
    <source>
        <dbReference type="ARBA" id="ARBA00023237"/>
    </source>
</evidence>
<evidence type="ECO:0000256" key="8">
    <source>
        <dbReference type="PROSITE-ProRule" id="PRU01360"/>
    </source>
</evidence>
<keyword evidence="3 8" id="KW-1134">Transmembrane beta strand</keyword>
<comment type="subcellular location">
    <subcellularLocation>
        <location evidence="1 8">Cell outer membrane</location>
        <topology evidence="1 8">Multi-pass membrane protein</topology>
    </subcellularLocation>
</comment>
<keyword evidence="6 8" id="KW-0472">Membrane</keyword>
<evidence type="ECO:0000256" key="10">
    <source>
        <dbReference type="SAM" id="SignalP"/>
    </source>
</evidence>
<keyword evidence="14" id="KW-1185">Reference proteome</keyword>
<feature type="signal peptide" evidence="10">
    <location>
        <begin position="1"/>
        <end position="28"/>
    </location>
</feature>
<dbReference type="PANTHER" id="PTHR47234">
    <property type="match status" value="1"/>
</dbReference>
<dbReference type="OrthoDB" id="7051241at2"/>
<dbReference type="Pfam" id="PF07715">
    <property type="entry name" value="Plug"/>
    <property type="match status" value="1"/>
</dbReference>
<evidence type="ECO:0000256" key="4">
    <source>
        <dbReference type="ARBA" id="ARBA00022692"/>
    </source>
</evidence>
<dbReference type="AlphaFoldDB" id="E0TD33"/>
<dbReference type="InterPro" id="IPR000531">
    <property type="entry name" value="Beta-barrel_TonB"/>
</dbReference>
<organism evidence="13 14">
    <name type="scientific">Parvularcula bermudensis (strain ATCC BAA-594 / HTCC2503 / KCTC 12087)</name>
    <dbReference type="NCBI Taxonomy" id="314260"/>
    <lineage>
        <taxon>Bacteria</taxon>
        <taxon>Pseudomonadati</taxon>
        <taxon>Pseudomonadota</taxon>
        <taxon>Alphaproteobacteria</taxon>
        <taxon>Parvularculales</taxon>
        <taxon>Parvularculaceae</taxon>
        <taxon>Parvularcula</taxon>
    </lineage>
</organism>
<reference evidence="14" key="1">
    <citation type="submission" date="2010-08" db="EMBL/GenBank/DDBJ databases">
        <title>Genome sequence of Parvularcula bermudensis HTCC2503.</title>
        <authorList>
            <person name="Kang D.-M."/>
            <person name="Oh H.-M."/>
            <person name="Cho J.-C."/>
        </authorList>
    </citation>
    <scope>NUCLEOTIDE SEQUENCE [LARGE SCALE GENOMIC DNA]</scope>
    <source>
        <strain evidence="14">ATCC BAA-594 / HTCC2503 / KCTC 12087</strain>
    </source>
</reference>
<keyword evidence="2 8" id="KW-0813">Transport</keyword>
<dbReference type="Pfam" id="PF00593">
    <property type="entry name" value="TonB_dep_Rec_b-barrel"/>
    <property type="match status" value="1"/>
</dbReference>
<dbReference type="STRING" id="314260.PB2503_03077"/>
<evidence type="ECO:0000256" key="1">
    <source>
        <dbReference type="ARBA" id="ARBA00004571"/>
    </source>
</evidence>
<feature type="domain" description="TonB-dependent receptor-like beta-barrel" evidence="11">
    <location>
        <begin position="386"/>
        <end position="871"/>
    </location>
</feature>
<evidence type="ECO:0000256" key="6">
    <source>
        <dbReference type="ARBA" id="ARBA00023136"/>
    </source>
</evidence>
<protein>
    <recommendedName>
        <fullName evidence="15">TonB-dependent receptor</fullName>
    </recommendedName>
</protein>
<dbReference type="InterPro" id="IPR012910">
    <property type="entry name" value="Plug_dom"/>
</dbReference>
<evidence type="ECO:0000259" key="11">
    <source>
        <dbReference type="Pfam" id="PF00593"/>
    </source>
</evidence>
<gene>
    <name evidence="13" type="ordered locus">PB2503_03077</name>
</gene>
<proteinExistence type="inferred from homology"/>
<accession>E0TD33</accession>
<dbReference type="Gene3D" id="2.170.130.10">
    <property type="entry name" value="TonB-dependent receptor, plug domain"/>
    <property type="match status" value="1"/>
</dbReference>
<keyword evidence="5 9" id="KW-0798">TonB box</keyword>